<dbReference type="Proteomes" id="UP000613580">
    <property type="component" value="Unassembled WGS sequence"/>
</dbReference>
<gene>
    <name evidence="1" type="ORF">HMN09_00190300</name>
</gene>
<protein>
    <recommendedName>
        <fullName evidence="3">Coenzyme Q-binding protein COQ10 START domain-containing protein</fullName>
    </recommendedName>
</protein>
<reference evidence="1" key="1">
    <citation type="submission" date="2020-05" db="EMBL/GenBank/DDBJ databases">
        <title>Mycena genomes resolve the evolution of fungal bioluminescence.</title>
        <authorList>
            <person name="Tsai I.J."/>
        </authorList>
    </citation>
    <scope>NUCLEOTIDE SEQUENCE</scope>
    <source>
        <strain evidence="1">110903Hualien_Pintung</strain>
    </source>
</reference>
<organism evidence="1 2">
    <name type="scientific">Mycena chlorophos</name>
    <name type="common">Agaric fungus</name>
    <name type="synonym">Agaricus chlorophos</name>
    <dbReference type="NCBI Taxonomy" id="658473"/>
    <lineage>
        <taxon>Eukaryota</taxon>
        <taxon>Fungi</taxon>
        <taxon>Dikarya</taxon>
        <taxon>Basidiomycota</taxon>
        <taxon>Agaricomycotina</taxon>
        <taxon>Agaricomycetes</taxon>
        <taxon>Agaricomycetidae</taxon>
        <taxon>Agaricales</taxon>
        <taxon>Marasmiineae</taxon>
        <taxon>Mycenaceae</taxon>
        <taxon>Mycena</taxon>
    </lineage>
</organism>
<dbReference type="OrthoDB" id="509124at2759"/>
<dbReference type="InterPro" id="IPR019587">
    <property type="entry name" value="Polyketide_cyclase/dehydratase"/>
</dbReference>
<evidence type="ECO:0000313" key="2">
    <source>
        <dbReference type="Proteomes" id="UP000613580"/>
    </source>
</evidence>
<comment type="caution">
    <text evidence="1">The sequence shown here is derived from an EMBL/GenBank/DDBJ whole genome shotgun (WGS) entry which is preliminary data.</text>
</comment>
<accession>A0A8H6WL26</accession>
<dbReference type="Pfam" id="PF10604">
    <property type="entry name" value="Polyketide_cyc2"/>
    <property type="match status" value="1"/>
</dbReference>
<evidence type="ECO:0008006" key="3">
    <source>
        <dbReference type="Google" id="ProtNLM"/>
    </source>
</evidence>
<dbReference type="InterPro" id="IPR023393">
    <property type="entry name" value="START-like_dom_sf"/>
</dbReference>
<sequence>MPNGVPPLASSGVFCATDSIVIDAPRDKVWAALLDFGSYKHWNPFVRNQTIISPNGSPAPDQTPVEGKTILMSPVHLPPTMDQPGWGGVHSTKVRITTIDHENYRAAWITAGFPTWLLFCERWQMLTEVEGGKTRYESIEVFKGPLAYIVWLWQGTALAKAVTGMAEGLKKWVEQGSQPSPA</sequence>
<dbReference type="AlphaFoldDB" id="A0A8H6WL26"/>
<evidence type="ECO:0000313" key="1">
    <source>
        <dbReference type="EMBL" id="KAF7321031.1"/>
    </source>
</evidence>
<name>A0A8H6WL26_MYCCL</name>
<dbReference type="Gene3D" id="3.30.530.20">
    <property type="match status" value="1"/>
</dbReference>
<proteinExistence type="predicted"/>
<keyword evidence="2" id="KW-1185">Reference proteome</keyword>
<dbReference type="EMBL" id="JACAZE010000002">
    <property type="protein sequence ID" value="KAF7321031.1"/>
    <property type="molecule type" value="Genomic_DNA"/>
</dbReference>
<dbReference type="SUPFAM" id="SSF55961">
    <property type="entry name" value="Bet v1-like"/>
    <property type="match status" value="1"/>
</dbReference>
<dbReference type="CDD" id="cd07822">
    <property type="entry name" value="SRPBCC_4"/>
    <property type="match status" value="1"/>
</dbReference>